<name>A0ABP0S0C5_9DINO</name>
<protein>
    <submittedName>
        <fullName evidence="1">Uncharacterized protein</fullName>
    </submittedName>
</protein>
<dbReference type="EMBL" id="CAXAMM010042618">
    <property type="protein sequence ID" value="CAK9105791.1"/>
    <property type="molecule type" value="Genomic_DNA"/>
</dbReference>
<proteinExistence type="predicted"/>
<evidence type="ECO:0000313" key="2">
    <source>
        <dbReference type="Proteomes" id="UP001642464"/>
    </source>
</evidence>
<evidence type="ECO:0000313" key="1">
    <source>
        <dbReference type="EMBL" id="CAK9105791.1"/>
    </source>
</evidence>
<keyword evidence="2" id="KW-1185">Reference proteome</keyword>
<accession>A0ABP0S0C5</accession>
<organism evidence="1 2">
    <name type="scientific">Durusdinium trenchii</name>
    <dbReference type="NCBI Taxonomy" id="1381693"/>
    <lineage>
        <taxon>Eukaryota</taxon>
        <taxon>Sar</taxon>
        <taxon>Alveolata</taxon>
        <taxon>Dinophyceae</taxon>
        <taxon>Suessiales</taxon>
        <taxon>Symbiodiniaceae</taxon>
        <taxon>Durusdinium</taxon>
    </lineage>
</organism>
<reference evidence="1 2" key="1">
    <citation type="submission" date="2024-02" db="EMBL/GenBank/DDBJ databases">
        <authorList>
            <person name="Chen Y."/>
            <person name="Shah S."/>
            <person name="Dougan E. K."/>
            <person name="Thang M."/>
            <person name="Chan C."/>
        </authorList>
    </citation>
    <scope>NUCLEOTIDE SEQUENCE [LARGE SCALE GENOMIC DNA]</scope>
</reference>
<comment type="caution">
    <text evidence="1">The sequence shown here is derived from an EMBL/GenBank/DDBJ whole genome shotgun (WGS) entry which is preliminary data.</text>
</comment>
<gene>
    <name evidence="1" type="ORF">SCF082_LOCUS49312</name>
</gene>
<sequence length="313" mass="34137">MASGDPSGTLPSRADLAGAEEALSAGIDAVMSAMSGEARFTNENEVAFALLRKGCRHSACGERASALREVIPEQQQLIVSFLARVAQRRRRSCLRRVKELGEILAKASPSWQHLLENAEPLGGASGLLSEELQALSAKVEDAEGEAGGRGHAVLHALPTVVRIEDESRVFLRERRSQRYLSIAGPHSVVMTELPVSLFICHLDGQGASEFWSSCIEAEEARLKTRSLIDGPLSFALEHEGLPSHRHFLGSRRIFTELCCSSQRLGRRELFRLGKDTSLQHQCTGMCLYVDPLGPQKVVLSAEKSSSWEVLAAI</sequence>
<dbReference type="Proteomes" id="UP001642464">
    <property type="component" value="Unassembled WGS sequence"/>
</dbReference>